<evidence type="ECO:0000313" key="7">
    <source>
        <dbReference type="Proteomes" id="UP000031521"/>
    </source>
</evidence>
<dbReference type="InterPro" id="IPR016163">
    <property type="entry name" value="Ald_DH_C"/>
</dbReference>
<dbReference type="InterPro" id="IPR015590">
    <property type="entry name" value="Aldehyde_DH_dom"/>
</dbReference>
<keyword evidence="3" id="KW-0520">NAD</keyword>
<dbReference type="GO" id="GO:0005737">
    <property type="term" value="C:cytoplasm"/>
    <property type="evidence" value="ECO:0007669"/>
    <property type="project" value="TreeGrafter"/>
</dbReference>
<dbReference type="PANTHER" id="PTHR43570:SF20">
    <property type="entry name" value="ALDEHYDE DEHYDROGENASE ALDX-RELATED"/>
    <property type="match status" value="1"/>
</dbReference>
<dbReference type="EMBL" id="CP004393">
    <property type="protein sequence ID" value="AJE47081.1"/>
    <property type="molecule type" value="Genomic_DNA"/>
</dbReference>
<dbReference type="InterPro" id="IPR012394">
    <property type="entry name" value="Aldehyde_DH_NAD(P)"/>
</dbReference>
<dbReference type="STRING" id="1208324.P73_2366"/>
<comment type="similarity">
    <text evidence="1">Belongs to the aldehyde dehydrogenase family.</text>
</comment>
<dbReference type="PANTHER" id="PTHR43570">
    <property type="entry name" value="ALDEHYDE DEHYDROGENASE"/>
    <property type="match status" value="1"/>
</dbReference>
<evidence type="ECO:0000313" key="6">
    <source>
        <dbReference type="EMBL" id="AJE47081.1"/>
    </source>
</evidence>
<dbReference type="KEGG" id="cid:P73_2366"/>
<feature type="domain" description="Aldehyde dehydrogenase" evidence="5">
    <location>
        <begin position="39"/>
        <end position="223"/>
    </location>
</feature>
<dbReference type="Pfam" id="PF00171">
    <property type="entry name" value="Aldedh"/>
    <property type="match status" value="1"/>
</dbReference>
<protein>
    <submittedName>
        <fullName evidence="6">Aldehyde dehydrogenase</fullName>
    </submittedName>
</protein>
<keyword evidence="7" id="KW-1185">Reference proteome</keyword>
<reference evidence="6 7" key="1">
    <citation type="journal article" date="2014" name="Int. J. Syst. Evol. Microbiol.">
        <title>Celeribacter indicus sp. nov., a polycyclic aromatic hydrocarbon-degrading bacterium from deep-sea sediment and reclassification of Huaishuia halophila as Celeribacter halophilus comb. nov.</title>
        <authorList>
            <person name="Lai Q."/>
            <person name="Cao J."/>
            <person name="Yuan J."/>
            <person name="Li F."/>
            <person name="Shao Z."/>
        </authorList>
    </citation>
    <scope>NUCLEOTIDE SEQUENCE [LARGE SCALE GENOMIC DNA]</scope>
    <source>
        <strain evidence="6">P73</strain>
    </source>
</reference>
<evidence type="ECO:0000256" key="2">
    <source>
        <dbReference type="ARBA" id="ARBA00023002"/>
    </source>
</evidence>
<evidence type="ECO:0000256" key="1">
    <source>
        <dbReference type="ARBA" id="ARBA00009986"/>
    </source>
</evidence>
<dbReference type="Gene3D" id="3.40.309.10">
    <property type="entry name" value="Aldehyde Dehydrogenase, Chain A, domain 2"/>
    <property type="match status" value="1"/>
</dbReference>
<dbReference type="InterPro" id="IPR016161">
    <property type="entry name" value="Ald_DH/histidinol_DH"/>
</dbReference>
<gene>
    <name evidence="6" type="ORF">P73_2366</name>
</gene>
<dbReference type="OrthoDB" id="9812625at2"/>
<name>A0A0B5E205_9RHOB</name>
<dbReference type="InterPro" id="IPR016162">
    <property type="entry name" value="Ald_DH_N"/>
</dbReference>
<proteinExistence type="inferred from homology"/>
<evidence type="ECO:0000259" key="5">
    <source>
        <dbReference type="Pfam" id="PF00171"/>
    </source>
</evidence>
<dbReference type="GO" id="GO:0004029">
    <property type="term" value="F:aldehyde dehydrogenase (NAD+) activity"/>
    <property type="evidence" value="ECO:0007669"/>
    <property type="project" value="TreeGrafter"/>
</dbReference>
<dbReference type="Proteomes" id="UP000031521">
    <property type="component" value="Chromosome"/>
</dbReference>
<dbReference type="AlphaFoldDB" id="A0A0B5E205"/>
<dbReference type="RefSeq" id="WP_052453221.1">
    <property type="nucleotide sequence ID" value="NZ_CP004393.1"/>
</dbReference>
<sequence>MRPAGRCIADDGPVGQQSRDRSELAAILERQRKSFLSEGPPDARQRKEKLRRLRSAVLAHRLELADAISADFGNRSRYETEIMEVVPVIQAIDYHRRKLRRFMTPERRHVALPYRAGHAHIEYQPKGVIGIMAPWNYPFSLVMVPLVTALAAGNRAMIKPSELTPRTGEVIRRMLADVFGPEEVAVVVGGPEIGAAFSALAFDHLLFTGSTQVGRKVMRRSPSSTRPRPLALYYFGERDGDCATLLTRTTSGNVGINNTLMHVAIDDLPFGGIGPSGMGAYHGVEGFRSMSHAKGVFIQGRWTLSGLLRAPFGKMADLALAVTLGRSVR</sequence>
<dbReference type="HOGENOM" id="CLU_843826_0_0_5"/>
<keyword evidence="2" id="KW-0560">Oxidoreductase</keyword>
<feature type="region of interest" description="Disordered" evidence="4">
    <location>
        <begin position="1"/>
        <end position="21"/>
    </location>
</feature>
<dbReference type="Gene3D" id="3.40.605.10">
    <property type="entry name" value="Aldehyde Dehydrogenase, Chain A, domain 1"/>
    <property type="match status" value="2"/>
</dbReference>
<accession>A0A0B5E205</accession>
<evidence type="ECO:0000256" key="3">
    <source>
        <dbReference type="ARBA" id="ARBA00023027"/>
    </source>
</evidence>
<dbReference type="SUPFAM" id="SSF53720">
    <property type="entry name" value="ALDH-like"/>
    <property type="match status" value="1"/>
</dbReference>
<evidence type="ECO:0000256" key="4">
    <source>
        <dbReference type="SAM" id="MobiDB-lite"/>
    </source>
</evidence>
<organism evidence="6 7">
    <name type="scientific">Celeribacter indicus</name>
    <dbReference type="NCBI Taxonomy" id="1208324"/>
    <lineage>
        <taxon>Bacteria</taxon>
        <taxon>Pseudomonadati</taxon>
        <taxon>Pseudomonadota</taxon>
        <taxon>Alphaproteobacteria</taxon>
        <taxon>Rhodobacterales</taxon>
        <taxon>Roseobacteraceae</taxon>
        <taxon>Celeribacter</taxon>
    </lineage>
</organism>
<dbReference type="GO" id="GO:0006081">
    <property type="term" value="P:aldehyde metabolic process"/>
    <property type="evidence" value="ECO:0007669"/>
    <property type="project" value="InterPro"/>
</dbReference>